<dbReference type="STRING" id="745820.SAMN04488053_11413"/>
<organism evidence="1 2">
    <name type="scientific">Alkalicoccus daliensis</name>
    <dbReference type="NCBI Taxonomy" id="745820"/>
    <lineage>
        <taxon>Bacteria</taxon>
        <taxon>Bacillati</taxon>
        <taxon>Bacillota</taxon>
        <taxon>Bacilli</taxon>
        <taxon>Bacillales</taxon>
        <taxon>Bacillaceae</taxon>
        <taxon>Alkalicoccus</taxon>
    </lineage>
</organism>
<reference evidence="2" key="1">
    <citation type="submission" date="2016-10" db="EMBL/GenBank/DDBJ databases">
        <authorList>
            <person name="Varghese N."/>
            <person name="Submissions S."/>
        </authorList>
    </citation>
    <scope>NUCLEOTIDE SEQUENCE [LARGE SCALE GENOMIC DNA]</scope>
    <source>
        <strain evidence="2">CGMCC 1.10369</strain>
    </source>
</reference>
<dbReference type="Proteomes" id="UP000198778">
    <property type="component" value="Unassembled WGS sequence"/>
</dbReference>
<evidence type="ECO:0000313" key="2">
    <source>
        <dbReference type="Proteomes" id="UP000198778"/>
    </source>
</evidence>
<accession>A0A1H0JMF6</accession>
<sequence length="52" mass="5853">MLAQPGQCGGFEKMNSTAGKMNSFKIPFLKMSNPHLRVSKWSARELTPKKNE</sequence>
<keyword evidence="2" id="KW-1185">Reference proteome</keyword>
<dbReference type="AlphaFoldDB" id="A0A1H0JMF6"/>
<name>A0A1H0JMF6_9BACI</name>
<dbReference type="EMBL" id="FNIL01000014">
    <property type="protein sequence ID" value="SDO44629.1"/>
    <property type="molecule type" value="Genomic_DNA"/>
</dbReference>
<protein>
    <submittedName>
        <fullName evidence="1">Uncharacterized protein</fullName>
    </submittedName>
</protein>
<gene>
    <name evidence="1" type="ORF">SAMN04488053_11413</name>
</gene>
<evidence type="ECO:0000313" key="1">
    <source>
        <dbReference type="EMBL" id="SDO44629.1"/>
    </source>
</evidence>
<proteinExistence type="predicted"/>